<organism evidence="1 2">
    <name type="scientific">Pyropia yezoensis</name>
    <name type="common">Susabi-nori</name>
    <name type="synonym">Porphyra yezoensis</name>
    <dbReference type="NCBI Taxonomy" id="2788"/>
    <lineage>
        <taxon>Eukaryota</taxon>
        <taxon>Rhodophyta</taxon>
        <taxon>Bangiophyceae</taxon>
        <taxon>Bangiales</taxon>
        <taxon>Bangiaceae</taxon>
        <taxon>Pyropia</taxon>
    </lineage>
</organism>
<evidence type="ECO:0000313" key="2">
    <source>
        <dbReference type="Proteomes" id="UP000798662"/>
    </source>
</evidence>
<sequence>MANGGGGTLPAAEGRPPADGADGVDTRPPALAAKANLILSVLKAHYPTPPPSFLDHTDAFTLLVAVLLSARNLDTRVNQVTPTLFAAAPTPAALAAMTVPEVLDHIRTLGLAPGKAVALVRLGRQLVELHGGVVPSDEDALTALPGVGNKTAAVVRCLAFGVPTFPVDTHILRLSNRWGLSTGTDTDKASEALKAAFPDRSEWHALHLRLILFGREHCPALRHDMDACPMCSWAATAEAVAANRRGGKFVPVAKHAAPWANGGDAAAKANGGDAAAQANGGGAAAVDSAVEVAPVAARRARKATPPRVAARGATRASRRGDAAAAAEVADTVLPPSASVPTAAASDRPRRGAKAEPLAAAAAEAPASAAPPPPPRATRGRRRKSPSPPPPVADAEVGAAFAGEELVAAPAPADAAAAVAAPPAARGRKRKASPPPPVAAAVVPAVAPAPAVAGAAAAAAPRAARGRRRKASPPPPAAPSDAAAADPVAALAPIEADAGAAAPRTQGLSITATRRRRRL</sequence>
<dbReference type="EMBL" id="CM020618">
    <property type="protein sequence ID" value="KAK1857789.1"/>
    <property type="molecule type" value="Genomic_DNA"/>
</dbReference>
<gene>
    <name evidence="1" type="ORF">I4F81_000404</name>
</gene>
<evidence type="ECO:0000313" key="1">
    <source>
        <dbReference type="EMBL" id="KAK1857789.1"/>
    </source>
</evidence>
<comment type="caution">
    <text evidence="1">The sequence shown here is derived from an EMBL/GenBank/DDBJ whole genome shotgun (WGS) entry which is preliminary data.</text>
</comment>
<protein>
    <submittedName>
        <fullName evidence="1">Uncharacterized protein</fullName>
    </submittedName>
</protein>
<proteinExistence type="predicted"/>
<accession>A0ACC3BIL2</accession>
<keyword evidence="2" id="KW-1185">Reference proteome</keyword>
<reference evidence="1" key="1">
    <citation type="submission" date="2019-11" db="EMBL/GenBank/DDBJ databases">
        <title>Nori genome reveals adaptations in red seaweeds to the harsh intertidal environment.</title>
        <authorList>
            <person name="Wang D."/>
            <person name="Mao Y."/>
        </authorList>
    </citation>
    <scope>NUCLEOTIDE SEQUENCE</scope>
    <source>
        <tissue evidence="1">Gametophyte</tissue>
    </source>
</reference>
<dbReference type="Proteomes" id="UP000798662">
    <property type="component" value="Chromosome 1"/>
</dbReference>
<name>A0ACC3BIL2_PYRYE</name>